<evidence type="ECO:0008006" key="3">
    <source>
        <dbReference type="Google" id="ProtNLM"/>
    </source>
</evidence>
<comment type="caution">
    <text evidence="1">The sequence shown here is derived from an EMBL/GenBank/DDBJ whole genome shotgun (WGS) entry which is preliminary data.</text>
</comment>
<organism evidence="1 2">
    <name type="scientific">Streptomyces muensis</name>
    <dbReference type="NCBI Taxonomy" id="1077944"/>
    <lineage>
        <taxon>Bacteria</taxon>
        <taxon>Bacillati</taxon>
        <taxon>Actinomycetota</taxon>
        <taxon>Actinomycetes</taxon>
        <taxon>Kitasatosporales</taxon>
        <taxon>Streptomycetaceae</taxon>
        <taxon>Streptomyces</taxon>
    </lineage>
</organism>
<dbReference type="PROSITE" id="PS51257">
    <property type="entry name" value="PROKAR_LIPOPROTEIN"/>
    <property type="match status" value="1"/>
</dbReference>
<evidence type="ECO:0000313" key="2">
    <source>
        <dbReference type="Proteomes" id="UP001139384"/>
    </source>
</evidence>
<dbReference type="RefSeq" id="WP_234760787.1">
    <property type="nucleotide sequence ID" value="NZ_JAKEIP010000005.1"/>
</dbReference>
<dbReference type="AlphaFoldDB" id="A0A9X1TQD7"/>
<accession>A0A9X1TQD7</accession>
<keyword evidence="2" id="KW-1185">Reference proteome</keyword>
<name>A0A9X1TQD7_STRM4</name>
<proteinExistence type="predicted"/>
<sequence length="219" mass="22882">MRRLPGVGIVAAGVVAAMVVMSGCSDGGTSEAGKAGTASAAGTAAASSSPPAAATPEEKFNELVQGTSYYFEGQGTGSSADAMKRYCDLLGEKELDGVSPAQWLAEKELTKQDGETVLEEGVTEFCPAQAKTLKAAVEGTYERWFVDGTYEVGSGAGQMPAGTYRTTGALRECYWERTSRSGKVLDNAFATSAQEVRVTVRSGDGQFTTRSCGSWQPVK</sequence>
<gene>
    <name evidence="1" type="ORF">L0P92_02715</name>
</gene>
<reference evidence="1" key="1">
    <citation type="submission" date="2022-01" db="EMBL/GenBank/DDBJ databases">
        <title>Draft Genome Sequences of Seven Type Strains of the Genus Streptomyces.</title>
        <authorList>
            <person name="Aziz S."/>
            <person name="Coretto E."/>
            <person name="Chronakova A."/>
            <person name="Sproer C."/>
            <person name="Huber K."/>
            <person name="Nouioui I."/>
            <person name="Gross H."/>
        </authorList>
    </citation>
    <scope>NUCLEOTIDE SEQUENCE</scope>
    <source>
        <strain evidence="1">DSM 103493</strain>
    </source>
</reference>
<protein>
    <recommendedName>
        <fullName evidence="3">Lipoprotein</fullName>
    </recommendedName>
</protein>
<evidence type="ECO:0000313" key="1">
    <source>
        <dbReference type="EMBL" id="MCF1592483.1"/>
    </source>
</evidence>
<dbReference type="Proteomes" id="UP001139384">
    <property type="component" value="Unassembled WGS sequence"/>
</dbReference>
<dbReference type="EMBL" id="JAKEIP010000005">
    <property type="protein sequence ID" value="MCF1592483.1"/>
    <property type="molecule type" value="Genomic_DNA"/>
</dbReference>